<dbReference type="InterPro" id="IPR036457">
    <property type="entry name" value="PPM-type-like_dom_sf"/>
</dbReference>
<dbReference type="Proteomes" id="UP001291623">
    <property type="component" value="Unassembled WGS sequence"/>
</dbReference>
<feature type="compositionally biased region" description="Polar residues" evidence="1">
    <location>
        <begin position="88"/>
        <end position="100"/>
    </location>
</feature>
<dbReference type="InterPro" id="IPR015655">
    <property type="entry name" value="PP2C"/>
</dbReference>
<keyword evidence="4" id="KW-1185">Reference proteome</keyword>
<dbReference type="SMART" id="SM00332">
    <property type="entry name" value="PP2Cc"/>
    <property type="match status" value="1"/>
</dbReference>
<feature type="domain" description="PPM-type phosphatase" evidence="2">
    <location>
        <begin position="148"/>
        <end position="336"/>
    </location>
</feature>
<feature type="region of interest" description="Disordered" evidence="1">
    <location>
        <begin position="68"/>
        <end position="115"/>
    </location>
</feature>
<dbReference type="Pfam" id="PF00481">
    <property type="entry name" value="PP2C"/>
    <property type="match status" value="1"/>
</dbReference>
<gene>
    <name evidence="3" type="ORF">RND71_039696</name>
</gene>
<dbReference type="PANTHER" id="PTHR13832:SF559">
    <property type="entry name" value="PROTEIN PHOSPHATASE 2C 77-RELATED"/>
    <property type="match status" value="1"/>
</dbReference>
<evidence type="ECO:0000313" key="3">
    <source>
        <dbReference type="EMBL" id="KAK4341195.1"/>
    </source>
</evidence>
<organism evidence="3 4">
    <name type="scientific">Anisodus tanguticus</name>
    <dbReference type="NCBI Taxonomy" id="243964"/>
    <lineage>
        <taxon>Eukaryota</taxon>
        <taxon>Viridiplantae</taxon>
        <taxon>Streptophyta</taxon>
        <taxon>Embryophyta</taxon>
        <taxon>Tracheophyta</taxon>
        <taxon>Spermatophyta</taxon>
        <taxon>Magnoliopsida</taxon>
        <taxon>eudicotyledons</taxon>
        <taxon>Gunneridae</taxon>
        <taxon>Pentapetalae</taxon>
        <taxon>asterids</taxon>
        <taxon>lamiids</taxon>
        <taxon>Solanales</taxon>
        <taxon>Solanaceae</taxon>
        <taxon>Solanoideae</taxon>
        <taxon>Hyoscyameae</taxon>
        <taxon>Anisodus</taxon>
    </lineage>
</organism>
<dbReference type="SUPFAM" id="SSF81606">
    <property type="entry name" value="PP2C-like"/>
    <property type="match status" value="1"/>
</dbReference>
<evidence type="ECO:0000313" key="4">
    <source>
        <dbReference type="Proteomes" id="UP001291623"/>
    </source>
</evidence>
<dbReference type="PANTHER" id="PTHR13832">
    <property type="entry name" value="PROTEIN PHOSPHATASE 2C"/>
    <property type="match status" value="1"/>
</dbReference>
<dbReference type="AlphaFoldDB" id="A0AAE1QWY8"/>
<reference evidence="3" key="1">
    <citation type="submission" date="2023-12" db="EMBL/GenBank/DDBJ databases">
        <title>Genome assembly of Anisodus tanguticus.</title>
        <authorList>
            <person name="Wang Y.-J."/>
        </authorList>
    </citation>
    <scope>NUCLEOTIDE SEQUENCE</scope>
    <source>
        <strain evidence="3">KB-2021</strain>
        <tissue evidence="3">Leaf</tissue>
    </source>
</reference>
<evidence type="ECO:0000256" key="1">
    <source>
        <dbReference type="SAM" id="MobiDB-lite"/>
    </source>
</evidence>
<accession>A0AAE1QWY8</accession>
<dbReference type="EMBL" id="JAVYJV010000022">
    <property type="protein sequence ID" value="KAK4341195.1"/>
    <property type="molecule type" value="Genomic_DNA"/>
</dbReference>
<dbReference type="GO" id="GO:0004722">
    <property type="term" value="F:protein serine/threonine phosphatase activity"/>
    <property type="evidence" value="ECO:0007669"/>
    <property type="project" value="InterPro"/>
</dbReference>
<dbReference type="InterPro" id="IPR001932">
    <property type="entry name" value="PPM-type_phosphatase-like_dom"/>
</dbReference>
<dbReference type="CDD" id="cd00143">
    <property type="entry name" value="PP2Cc"/>
    <property type="match status" value="1"/>
</dbReference>
<feature type="compositionally biased region" description="Basic and acidic residues" evidence="1">
    <location>
        <begin position="68"/>
        <end position="87"/>
    </location>
</feature>
<comment type="caution">
    <text evidence="3">The sequence shown here is derived from an EMBL/GenBank/DDBJ whole genome shotgun (WGS) entry which is preliminary data.</text>
</comment>
<protein>
    <recommendedName>
        <fullName evidence="2">PPM-type phosphatase domain-containing protein</fullName>
    </recommendedName>
</protein>
<proteinExistence type="predicted"/>
<dbReference type="Gene3D" id="3.60.40.10">
    <property type="entry name" value="PPM-type phosphatase domain"/>
    <property type="match status" value="2"/>
</dbReference>
<dbReference type="PROSITE" id="PS51746">
    <property type="entry name" value="PPM_2"/>
    <property type="match status" value="1"/>
</dbReference>
<sequence length="343" mass="38603">MIDIQEFLMRFSLVSFVLYFIRRLRKTLHMAIVSPPIPSPSPSPPSPSSFPWLDRWIFLEKEKPFSKLEKSKKPKNDNPTNEYKDDSMISNDYNKDSQNPGIDEEARRSTNSRKRPAKLMVPSFIPCLDFGEVGKKFDTAEFETEGRNYSVASRKGRRQVMEDSQGAMLDILGDPKQAFFFVIDGHGGKAAAEYVAENIGKNIVKELERVERNEGKHIEVAIREGYSLTDQQFLNLGENGGACLASALLKDEELHVSNVGDCRVVLSRNGVAVRLTNDHRLSREDERARVETAVSDQEAVDVVSKEKSSILSSKRLVDMSARRGNLDDITVMVINLQSFLGSN</sequence>
<name>A0AAE1QWY8_9SOLA</name>
<evidence type="ECO:0000259" key="2">
    <source>
        <dbReference type="PROSITE" id="PS51746"/>
    </source>
</evidence>